<dbReference type="AlphaFoldDB" id="W6MFP4"/>
<evidence type="ECO:0000256" key="2">
    <source>
        <dbReference type="ARBA" id="ARBA00022737"/>
    </source>
</evidence>
<dbReference type="Proteomes" id="UP000019384">
    <property type="component" value="Unassembled WGS sequence"/>
</dbReference>
<name>W6MFP4_9ASCO</name>
<reference evidence="8" key="2">
    <citation type="submission" date="2014-02" db="EMBL/GenBank/DDBJ databases">
        <title>Complete DNA sequence of /Kuraishia capsulata/ illustrates novel genomic features among budding yeasts (/Saccharomycotina/).</title>
        <authorList>
            <person name="Morales L."/>
            <person name="Noel B."/>
            <person name="Porcel B."/>
            <person name="Marcet-Houben M."/>
            <person name="Hullo M-F."/>
            <person name="Sacerdot C."/>
            <person name="Tekaia F."/>
            <person name="Leh-Louis V."/>
            <person name="Despons L."/>
            <person name="Khanna V."/>
            <person name="Aury J-M."/>
            <person name="Barbe V."/>
            <person name="Couloux A."/>
            <person name="Labadie K."/>
            <person name="Pelletier E."/>
            <person name="Souciet J-L."/>
            <person name="Boekhout T."/>
            <person name="Gabaldon T."/>
            <person name="Wincker P."/>
            <person name="Dujon B."/>
        </authorList>
    </citation>
    <scope>NUCLEOTIDE SEQUENCE</scope>
    <source>
        <strain evidence="8">CBS 1993</strain>
    </source>
</reference>
<feature type="compositionally biased region" description="Polar residues" evidence="6">
    <location>
        <begin position="94"/>
        <end position="105"/>
    </location>
</feature>
<reference evidence="8" key="1">
    <citation type="submission" date="2013-12" db="EMBL/GenBank/DDBJ databases">
        <authorList>
            <person name="Genoscope - CEA"/>
        </authorList>
    </citation>
    <scope>NUCLEOTIDE SEQUENCE</scope>
    <source>
        <strain evidence="8">CBS 1993</strain>
    </source>
</reference>
<keyword evidence="1 5" id="KW-0479">Metal-binding</keyword>
<dbReference type="SMART" id="SM00132">
    <property type="entry name" value="LIM"/>
    <property type="match status" value="2"/>
</dbReference>
<dbReference type="STRING" id="1382522.W6MFP4"/>
<feature type="domain" description="LIM zinc-binding" evidence="7">
    <location>
        <begin position="463"/>
        <end position="529"/>
    </location>
</feature>
<dbReference type="EMBL" id="HG793125">
    <property type="protein sequence ID" value="CDK24193.1"/>
    <property type="molecule type" value="Genomic_DNA"/>
</dbReference>
<evidence type="ECO:0000256" key="5">
    <source>
        <dbReference type="PROSITE-ProRule" id="PRU00125"/>
    </source>
</evidence>
<evidence type="ECO:0000256" key="4">
    <source>
        <dbReference type="ARBA" id="ARBA00023038"/>
    </source>
</evidence>
<sequence length="607" mass="67037">MVGTPMSSTDVGSFPEFIRSSSSGVRFDSPFPPLNPKVRVKGVYERAGFDVYKGDRPRGSRTHSSYQRNSSNSSQSLSASVSASARNFTAPVGPTSNKQKTMSDPSFSLRDAASARSSGGSKIRDIYESRNSPGQFARSKLSETDSLKKGSFSSAESEHEPLRIPKSRQAQTSSHSLLNSTNTISSTSTTPEAAEKDKLDFSPGQNTRDVHSNSTIFEKSRESDTLSLYAPASLTNQKRQMAMGEDSGLQIHSAEAESDDDDYVKQLLNMKKQFQSDDLDLPSIVVQDSNGVSSKPRIFSGDFNVYSPPAPSTFTRFHRDSGMSMASSVYTMDAGQKVTSVGTMHTDDPKIYNLEVKREPSSKSRNSTEADMSAIQEVTEEDLEDLHSHKTNKTAQVATGSILDDLRRMRLQDSHSTLAQDFEDAEEYPSASINTSSFQQTASESTLYENEFLPKSQNPAGQGPCRKCGLEIEGNTKSIWSKDSQLSGQWHRKCFGCQTCAKPFSKGTSCYVFKDQPYCEHHFHEVNGSICNSCSTGIEGNCLETDNGLKFHPGCLVCSVCQTSIKEDYYLLDDRMICEQDAMRMRYEGDSAPTSRLERRRTRTVRV</sequence>
<keyword evidence="9" id="KW-1185">Reference proteome</keyword>
<evidence type="ECO:0000313" key="8">
    <source>
        <dbReference type="EMBL" id="CDK24193.1"/>
    </source>
</evidence>
<organism evidence="8 9">
    <name type="scientific">Kuraishia capsulata CBS 1993</name>
    <dbReference type="NCBI Taxonomy" id="1382522"/>
    <lineage>
        <taxon>Eukaryota</taxon>
        <taxon>Fungi</taxon>
        <taxon>Dikarya</taxon>
        <taxon>Ascomycota</taxon>
        <taxon>Saccharomycotina</taxon>
        <taxon>Pichiomycetes</taxon>
        <taxon>Pichiales</taxon>
        <taxon>Pichiaceae</taxon>
        <taxon>Kuraishia</taxon>
    </lineage>
</organism>
<gene>
    <name evidence="8" type="ORF">KUCA_T00000153001</name>
</gene>
<keyword evidence="3 5" id="KW-0862">Zinc</keyword>
<dbReference type="GO" id="GO:0030695">
    <property type="term" value="F:GTPase regulator activity"/>
    <property type="evidence" value="ECO:0007669"/>
    <property type="project" value="UniProtKB-ARBA"/>
</dbReference>
<evidence type="ECO:0000259" key="7">
    <source>
        <dbReference type="PROSITE" id="PS50023"/>
    </source>
</evidence>
<dbReference type="CDD" id="cd08368">
    <property type="entry name" value="LIM"/>
    <property type="match status" value="1"/>
</dbReference>
<dbReference type="PANTHER" id="PTHR24205">
    <property type="entry name" value="FOUR AND A HALF LIM DOMAINS PROTEIN"/>
    <property type="match status" value="1"/>
</dbReference>
<dbReference type="Pfam" id="PF00412">
    <property type="entry name" value="LIM"/>
    <property type="match status" value="2"/>
</dbReference>
<evidence type="ECO:0000313" key="9">
    <source>
        <dbReference type="Proteomes" id="UP000019384"/>
    </source>
</evidence>
<feature type="compositionally biased region" description="Low complexity" evidence="6">
    <location>
        <begin position="106"/>
        <end position="121"/>
    </location>
</feature>
<accession>W6MFP4</accession>
<dbReference type="Gene3D" id="2.10.110.10">
    <property type="entry name" value="Cysteine Rich Protein"/>
    <property type="match status" value="2"/>
</dbReference>
<feature type="region of interest" description="Disordered" evidence="6">
    <location>
        <begin position="48"/>
        <end position="222"/>
    </location>
</feature>
<dbReference type="PANTHER" id="PTHR24205:SF16">
    <property type="entry name" value="GH01042P-RELATED"/>
    <property type="match status" value="1"/>
</dbReference>
<feature type="compositionally biased region" description="Low complexity" evidence="6">
    <location>
        <begin position="172"/>
        <end position="190"/>
    </location>
</feature>
<dbReference type="RefSeq" id="XP_022456210.1">
    <property type="nucleotide sequence ID" value="XM_022604664.1"/>
</dbReference>
<feature type="compositionally biased region" description="Basic and acidic residues" evidence="6">
    <location>
        <begin position="48"/>
        <end position="58"/>
    </location>
</feature>
<keyword evidence="2" id="KW-0677">Repeat</keyword>
<evidence type="ECO:0000256" key="6">
    <source>
        <dbReference type="SAM" id="MobiDB-lite"/>
    </source>
</evidence>
<feature type="compositionally biased region" description="Low complexity" evidence="6">
    <location>
        <begin position="64"/>
        <end position="87"/>
    </location>
</feature>
<dbReference type="GeneID" id="34517598"/>
<dbReference type="PROSITE" id="PS00478">
    <property type="entry name" value="LIM_DOMAIN_1"/>
    <property type="match status" value="1"/>
</dbReference>
<keyword evidence="4 5" id="KW-0440">LIM domain</keyword>
<dbReference type="GO" id="GO:0046872">
    <property type="term" value="F:metal ion binding"/>
    <property type="evidence" value="ECO:0007669"/>
    <property type="project" value="UniProtKB-KW"/>
</dbReference>
<dbReference type="OrthoDB" id="1112565at2759"/>
<evidence type="ECO:0000256" key="3">
    <source>
        <dbReference type="ARBA" id="ARBA00022833"/>
    </source>
</evidence>
<dbReference type="PROSITE" id="PS50023">
    <property type="entry name" value="LIM_DOMAIN_2"/>
    <property type="match status" value="1"/>
</dbReference>
<protein>
    <recommendedName>
        <fullName evidence="7">LIM zinc-binding domain-containing protein</fullName>
    </recommendedName>
</protein>
<feature type="compositionally biased region" description="Polar residues" evidence="6">
    <location>
        <begin position="203"/>
        <end position="217"/>
    </location>
</feature>
<dbReference type="CDD" id="cd09397">
    <property type="entry name" value="LIM1_UF1"/>
    <property type="match status" value="1"/>
</dbReference>
<dbReference type="SUPFAM" id="SSF57716">
    <property type="entry name" value="Glucocorticoid receptor-like (DNA-binding domain)"/>
    <property type="match status" value="1"/>
</dbReference>
<proteinExistence type="predicted"/>
<dbReference type="InterPro" id="IPR001781">
    <property type="entry name" value="Znf_LIM"/>
</dbReference>
<evidence type="ECO:0000256" key="1">
    <source>
        <dbReference type="ARBA" id="ARBA00022723"/>
    </source>
</evidence>
<dbReference type="HOGENOM" id="CLU_428337_0_0_1"/>